<evidence type="ECO:0000259" key="5">
    <source>
        <dbReference type="Pfam" id="PF00588"/>
    </source>
</evidence>
<dbReference type="Pfam" id="PF00588">
    <property type="entry name" value="SpoU_methylase"/>
    <property type="match status" value="1"/>
</dbReference>
<dbReference type="HOGENOM" id="CLU_056931_3_0_2"/>
<dbReference type="SUPFAM" id="SSF75217">
    <property type="entry name" value="alpha/beta knot"/>
    <property type="match status" value="1"/>
</dbReference>
<evidence type="ECO:0000313" key="7">
    <source>
        <dbReference type="Proteomes" id="UP000028501"/>
    </source>
</evidence>
<dbReference type="CDD" id="cd18093">
    <property type="entry name" value="SpoU-like_TrmJ"/>
    <property type="match status" value="1"/>
</dbReference>
<accession>A0A075WFM4</accession>
<dbReference type="AlphaFoldDB" id="A0A075WFM4"/>
<dbReference type="InterPro" id="IPR001537">
    <property type="entry name" value="SpoU_MeTrfase"/>
</dbReference>
<dbReference type="EMBL" id="CP006577">
    <property type="protein sequence ID" value="AIG98801.1"/>
    <property type="molecule type" value="Genomic_DNA"/>
</dbReference>
<protein>
    <submittedName>
        <fullName evidence="6">RNA methyltransferase, TrmH family, group 1</fullName>
    </submittedName>
</protein>
<feature type="domain" description="tRNA/rRNA methyltransferase SpoU type" evidence="5">
    <location>
        <begin position="6"/>
        <end position="149"/>
    </location>
</feature>
<reference evidence="6 7" key="1">
    <citation type="submission" date="2013-07" db="EMBL/GenBank/DDBJ databases">
        <title>Genome of Archaeoglobus fulgidus.</title>
        <authorList>
            <person name="Fiebig A."/>
            <person name="Birkeland N.-K."/>
        </authorList>
    </citation>
    <scope>NUCLEOTIDE SEQUENCE [LARGE SCALE GENOMIC DNA]</scope>
    <source>
        <strain evidence="6 7">DSM 8774</strain>
    </source>
</reference>
<evidence type="ECO:0000256" key="1">
    <source>
        <dbReference type="ARBA" id="ARBA00007228"/>
    </source>
</evidence>
<keyword evidence="2 6" id="KW-0489">Methyltransferase</keyword>
<dbReference type="GO" id="GO:0008173">
    <property type="term" value="F:RNA methyltransferase activity"/>
    <property type="evidence" value="ECO:0007669"/>
    <property type="project" value="InterPro"/>
</dbReference>
<dbReference type="Gene3D" id="3.40.1280.10">
    <property type="match status" value="1"/>
</dbReference>
<dbReference type="RefSeq" id="WP_048064465.1">
    <property type="nucleotide sequence ID" value="NZ_CP006577.1"/>
</dbReference>
<dbReference type="PANTHER" id="PTHR42786:SF2">
    <property type="entry name" value="TRNA (CYTIDINE_URIDINE-2'-O-)-METHYLTRANSFERASE TRMJ"/>
    <property type="match status" value="1"/>
</dbReference>
<sequence>MEVWPVLVELKIPENVGFIARVAKNYGIKRLCLYKCRVTEESYHTAANAKDVLENAVVVEDLQEFLQRMNLIVGTTGIPGGDYKYLRKELLAPEDLPSVAKGRVAVLFGREDYGLYNEELEMCHVLVRVPTSEEYPVMNVSHAAAVILYFLREIERVQEDDEIATFRDIEVTLSNLVEMLRMVQYPEHRIKRTVVIFRRILGRAGVKKYEVHSLNAIFRKTVSYIKRMNRI</sequence>
<evidence type="ECO:0000313" key="6">
    <source>
        <dbReference type="EMBL" id="AIG98801.1"/>
    </source>
</evidence>
<evidence type="ECO:0000256" key="3">
    <source>
        <dbReference type="ARBA" id="ARBA00022679"/>
    </source>
</evidence>
<keyword evidence="4" id="KW-0949">S-adenosyl-L-methionine</keyword>
<dbReference type="NCBIfam" id="TIGR00050">
    <property type="entry name" value="rRNA_methyl_1"/>
    <property type="match status" value="1"/>
</dbReference>
<dbReference type="GeneID" id="24795544"/>
<dbReference type="InterPro" id="IPR029026">
    <property type="entry name" value="tRNA_m1G_MTases_N"/>
</dbReference>
<dbReference type="GO" id="GO:0003723">
    <property type="term" value="F:RNA binding"/>
    <property type="evidence" value="ECO:0007669"/>
    <property type="project" value="InterPro"/>
</dbReference>
<dbReference type="KEGG" id="afg:AFULGI_00020530"/>
<keyword evidence="3 6" id="KW-0808">Transferase</keyword>
<evidence type="ECO:0000256" key="4">
    <source>
        <dbReference type="ARBA" id="ARBA00022691"/>
    </source>
</evidence>
<comment type="similarity">
    <text evidence="1">Belongs to the class IV-like SAM-binding methyltransferase superfamily. RNA methyltransferase TrmH family.</text>
</comment>
<proteinExistence type="inferred from homology"/>
<dbReference type="Proteomes" id="UP000028501">
    <property type="component" value="Chromosome"/>
</dbReference>
<gene>
    <name evidence="6" type="ORF">AFULGI_00020530</name>
</gene>
<dbReference type="GO" id="GO:0002128">
    <property type="term" value="P:tRNA nucleoside ribose methylation"/>
    <property type="evidence" value="ECO:0007669"/>
    <property type="project" value="TreeGrafter"/>
</dbReference>
<dbReference type="GO" id="GO:0005829">
    <property type="term" value="C:cytosol"/>
    <property type="evidence" value="ECO:0007669"/>
    <property type="project" value="TreeGrafter"/>
</dbReference>
<dbReference type="PIRSF" id="PIRSF004808">
    <property type="entry name" value="LasT"/>
    <property type="match status" value="1"/>
</dbReference>
<dbReference type="InterPro" id="IPR029028">
    <property type="entry name" value="Alpha/beta_knot_MTases"/>
</dbReference>
<dbReference type="PANTHER" id="PTHR42786">
    <property type="entry name" value="TRNA/RRNA METHYLTRANSFERASE"/>
    <property type="match status" value="1"/>
</dbReference>
<evidence type="ECO:0000256" key="2">
    <source>
        <dbReference type="ARBA" id="ARBA00022603"/>
    </source>
</evidence>
<dbReference type="InterPro" id="IPR004384">
    <property type="entry name" value="RNA_MeTrfase_TrmJ/LasT"/>
</dbReference>
<organism evidence="6 7">
    <name type="scientific">Archaeoglobus fulgidus DSM 8774</name>
    <dbReference type="NCBI Taxonomy" id="1344584"/>
    <lineage>
        <taxon>Archaea</taxon>
        <taxon>Methanobacteriati</taxon>
        <taxon>Methanobacteriota</taxon>
        <taxon>Archaeoglobi</taxon>
        <taxon>Archaeoglobales</taxon>
        <taxon>Archaeoglobaceae</taxon>
        <taxon>Archaeoglobus</taxon>
    </lineage>
</organism>
<name>A0A075WFM4_ARCFL</name>